<evidence type="ECO:0000256" key="3">
    <source>
        <dbReference type="ARBA" id="ARBA00023157"/>
    </source>
</evidence>
<organism evidence="10 11">
    <name type="scientific">Parambassis ranga</name>
    <name type="common">Indian glassy fish</name>
    <dbReference type="NCBI Taxonomy" id="210632"/>
    <lineage>
        <taxon>Eukaryota</taxon>
        <taxon>Metazoa</taxon>
        <taxon>Chordata</taxon>
        <taxon>Craniata</taxon>
        <taxon>Vertebrata</taxon>
        <taxon>Euteleostomi</taxon>
        <taxon>Actinopterygii</taxon>
        <taxon>Neopterygii</taxon>
        <taxon>Teleostei</taxon>
        <taxon>Neoteleostei</taxon>
        <taxon>Acanthomorphata</taxon>
        <taxon>Ovalentaria</taxon>
        <taxon>Ambassidae</taxon>
        <taxon>Parambassis</taxon>
    </lineage>
</organism>
<keyword evidence="2" id="KW-0677">Repeat</keyword>
<dbReference type="SMART" id="SM00208">
    <property type="entry name" value="TNFR"/>
    <property type="match status" value="4"/>
</dbReference>
<feature type="domain" description="TNFR-Cys" evidence="9">
    <location>
        <begin position="153"/>
        <end position="192"/>
    </location>
</feature>
<dbReference type="CTD" id="7133"/>
<feature type="transmembrane region" description="Helical" evidence="7">
    <location>
        <begin position="254"/>
        <end position="277"/>
    </location>
</feature>
<dbReference type="GeneID" id="114436594"/>
<dbReference type="Gene3D" id="2.10.50.10">
    <property type="entry name" value="Tumor Necrosis Factor Receptor, subunit A, domain 2"/>
    <property type="match status" value="3"/>
</dbReference>
<dbReference type="CDD" id="cd00185">
    <property type="entry name" value="TNFRSF"/>
    <property type="match status" value="1"/>
</dbReference>
<dbReference type="SUPFAM" id="SSF57586">
    <property type="entry name" value="TNF receptor-like"/>
    <property type="match status" value="2"/>
</dbReference>
<dbReference type="Proteomes" id="UP000515145">
    <property type="component" value="Chromosome 5"/>
</dbReference>
<evidence type="ECO:0000256" key="6">
    <source>
        <dbReference type="SAM" id="MobiDB-lite"/>
    </source>
</evidence>
<accession>A0A6P7IDG8</accession>
<dbReference type="GO" id="GO:0043120">
    <property type="term" value="F:tumor necrosis factor binding"/>
    <property type="evidence" value="ECO:0007669"/>
    <property type="project" value="TreeGrafter"/>
</dbReference>
<feature type="signal peptide" evidence="8">
    <location>
        <begin position="1"/>
        <end position="20"/>
    </location>
</feature>
<dbReference type="InterPro" id="IPR051670">
    <property type="entry name" value="TNF_chemokine_rcpt-like"/>
</dbReference>
<dbReference type="GO" id="GO:0031643">
    <property type="term" value="P:positive regulation of myelination"/>
    <property type="evidence" value="ECO:0007669"/>
    <property type="project" value="TreeGrafter"/>
</dbReference>
<feature type="repeat" description="TNFR-Cys" evidence="5">
    <location>
        <begin position="153"/>
        <end position="192"/>
    </location>
</feature>
<feature type="compositionally biased region" description="Low complexity" evidence="6">
    <location>
        <begin position="207"/>
        <end position="223"/>
    </location>
</feature>
<keyword evidence="7" id="KW-1133">Transmembrane helix</keyword>
<feature type="disulfide bond" evidence="5">
    <location>
        <begin position="154"/>
        <end position="169"/>
    </location>
</feature>
<proteinExistence type="predicted"/>
<feature type="domain" description="TNFR-Cys" evidence="9">
    <location>
        <begin position="70"/>
        <end position="112"/>
    </location>
</feature>
<dbReference type="InterPro" id="IPR001368">
    <property type="entry name" value="TNFR/NGFR_Cys_rich_reg"/>
</dbReference>
<evidence type="ECO:0000256" key="7">
    <source>
        <dbReference type="SAM" id="Phobius"/>
    </source>
</evidence>
<gene>
    <name evidence="11" type="primary">tnfrsf1b</name>
</gene>
<keyword evidence="7" id="KW-0472">Membrane</keyword>
<dbReference type="GO" id="GO:0042129">
    <property type="term" value="P:regulation of T cell proliferation"/>
    <property type="evidence" value="ECO:0007669"/>
    <property type="project" value="TreeGrafter"/>
</dbReference>
<name>A0A6P7IDG8_9TELE</name>
<dbReference type="GO" id="GO:0097191">
    <property type="term" value="P:extrinsic apoptotic signaling pathway"/>
    <property type="evidence" value="ECO:0007669"/>
    <property type="project" value="TreeGrafter"/>
</dbReference>
<feature type="chain" id="PRO_5027777380" evidence="8">
    <location>
        <begin position="21"/>
        <end position="468"/>
    </location>
</feature>
<dbReference type="GO" id="GO:0005031">
    <property type="term" value="F:tumor necrosis factor receptor activity"/>
    <property type="evidence" value="ECO:0007669"/>
    <property type="project" value="TreeGrafter"/>
</dbReference>
<dbReference type="PANTHER" id="PTHR47386">
    <property type="entry name" value="TUMOR NECROSIS FACTOR RECEPTOR SUPERFAMILY MEMBER 1B"/>
    <property type="match status" value="1"/>
</dbReference>
<dbReference type="PROSITE" id="PS50050">
    <property type="entry name" value="TNFR_NGFR_2"/>
    <property type="match status" value="3"/>
</dbReference>
<protein>
    <submittedName>
        <fullName evidence="11">Tumor necrosis factor receptor superfamily member 1B</fullName>
    </submittedName>
</protein>
<dbReference type="RefSeq" id="XP_028262726.1">
    <property type="nucleotide sequence ID" value="XM_028406925.1"/>
</dbReference>
<evidence type="ECO:0000256" key="4">
    <source>
        <dbReference type="ARBA" id="ARBA00023180"/>
    </source>
</evidence>
<feature type="region of interest" description="Disordered" evidence="6">
    <location>
        <begin position="362"/>
        <end position="389"/>
    </location>
</feature>
<sequence length="468" mass="50771">MKDIFVLLVLLTAQATKVCSLPYEADSGGNCYDTTKEYLLDGTNLCCKKCPPGQRLKQKCTETTETVCEPCEAGLYLESWNYSPNCFRCRKCLSKKGLQYAQNCSSTTRSICECNPGRYCVVDCTECKKYKQCKAGYGVSQQGTAKSDVKCEPCENGSFSDTASYTDSCKPHTICNRRAVIRKGNATSDTVCEPLTSTKPDSKTVFTSTSTAATNPNLTTPPTDSIHSIRPPLLEDASSLPTTLQSTMEPYSQLVFAVVPCVTGALLLFIIPVLVFLCRRSRRNDPVPSKFDANGNCESADKISQESQLALYRSTEQQYLLEKGEASSDHSQSSNTTETRMEACSSHESTSQCASALSEPLPLLSNTEPAPPSIVRQSSSQPTSIISPVTTSPHVNVNITLHIGNGSCGTPTVVPADFLPAGNQLPFGEAEECFCSPQQEDGKRSVMSVEESAIYSNEDFLSQTLRAT</sequence>
<dbReference type="PANTHER" id="PTHR47386:SF1">
    <property type="entry name" value="TUMOR NECROSIS FACTOR RECEPTOR SUPERFAMILY MEMBER 1B"/>
    <property type="match status" value="1"/>
</dbReference>
<keyword evidence="11" id="KW-0675">Receptor</keyword>
<evidence type="ECO:0000313" key="10">
    <source>
        <dbReference type="Proteomes" id="UP000515145"/>
    </source>
</evidence>
<dbReference type="GO" id="GO:0150079">
    <property type="term" value="P:negative regulation of neuroinflammatory response"/>
    <property type="evidence" value="ECO:0007669"/>
    <property type="project" value="TreeGrafter"/>
</dbReference>
<keyword evidence="3 5" id="KW-1015">Disulfide bond</keyword>
<comment type="caution">
    <text evidence="5">Lacks conserved residue(s) required for the propagation of feature annotation.</text>
</comment>
<dbReference type="PROSITE" id="PS00652">
    <property type="entry name" value="TNFR_NGFR_1"/>
    <property type="match status" value="1"/>
</dbReference>
<dbReference type="GO" id="GO:0048714">
    <property type="term" value="P:positive regulation of oligodendrocyte differentiation"/>
    <property type="evidence" value="ECO:0007669"/>
    <property type="project" value="TreeGrafter"/>
</dbReference>
<feature type="disulfide bond" evidence="5">
    <location>
        <begin position="71"/>
        <end position="86"/>
    </location>
</feature>
<dbReference type="GO" id="GO:0002724">
    <property type="term" value="P:regulation of T cell cytokine production"/>
    <property type="evidence" value="ECO:0007669"/>
    <property type="project" value="TreeGrafter"/>
</dbReference>
<feature type="compositionally biased region" description="Polar residues" evidence="6">
    <location>
        <begin position="329"/>
        <end position="338"/>
    </location>
</feature>
<feature type="domain" description="TNFR-Cys" evidence="9">
    <location>
        <begin position="30"/>
        <end position="68"/>
    </location>
</feature>
<evidence type="ECO:0000256" key="8">
    <source>
        <dbReference type="SAM" id="SignalP"/>
    </source>
</evidence>
<evidence type="ECO:0000256" key="1">
    <source>
        <dbReference type="ARBA" id="ARBA00022729"/>
    </source>
</evidence>
<evidence type="ECO:0000256" key="2">
    <source>
        <dbReference type="ARBA" id="ARBA00022737"/>
    </source>
</evidence>
<evidence type="ECO:0000313" key="11">
    <source>
        <dbReference type="RefSeq" id="XP_028262726.1"/>
    </source>
</evidence>
<feature type="disulfide bond" evidence="5">
    <location>
        <begin position="50"/>
        <end position="68"/>
    </location>
</feature>
<feature type="repeat" description="TNFR-Cys" evidence="5">
    <location>
        <begin position="70"/>
        <end position="112"/>
    </location>
</feature>
<evidence type="ECO:0000256" key="5">
    <source>
        <dbReference type="PROSITE-ProRule" id="PRU00206"/>
    </source>
</evidence>
<reference evidence="11" key="1">
    <citation type="submission" date="2025-08" db="UniProtKB">
        <authorList>
            <consortium name="RefSeq"/>
        </authorList>
    </citation>
    <scope>IDENTIFICATION</scope>
</reference>
<feature type="repeat" description="TNFR-Cys" evidence="5">
    <location>
        <begin position="30"/>
        <end position="68"/>
    </location>
</feature>
<dbReference type="InParanoid" id="A0A6P7IDG8"/>
<dbReference type="Pfam" id="PF00020">
    <property type="entry name" value="TNFR_c6"/>
    <property type="match status" value="3"/>
</dbReference>
<dbReference type="OrthoDB" id="8633482at2759"/>
<dbReference type="CDD" id="cd15835">
    <property type="entry name" value="TNFRSF1B_teleost"/>
    <property type="match status" value="1"/>
</dbReference>
<feature type="region of interest" description="Disordered" evidence="6">
    <location>
        <begin position="321"/>
        <end position="345"/>
    </location>
</feature>
<feature type="region of interest" description="Disordered" evidence="6">
    <location>
        <begin position="203"/>
        <end position="227"/>
    </location>
</feature>
<feature type="compositionally biased region" description="Low complexity" evidence="6">
    <location>
        <begin position="377"/>
        <end position="389"/>
    </location>
</feature>
<dbReference type="GO" id="GO:0008630">
    <property type="term" value="P:intrinsic apoptotic signaling pathway in response to DNA damage"/>
    <property type="evidence" value="ECO:0007669"/>
    <property type="project" value="TreeGrafter"/>
</dbReference>
<feature type="disulfide bond" evidence="5">
    <location>
        <begin position="31"/>
        <end position="46"/>
    </location>
</feature>
<keyword evidence="1 8" id="KW-0732">Signal</keyword>
<keyword evidence="4" id="KW-0325">Glycoprotein</keyword>
<keyword evidence="7" id="KW-0812">Transmembrane</keyword>
<dbReference type="AlphaFoldDB" id="A0A6P7IDG8"/>
<dbReference type="GO" id="GO:0051044">
    <property type="term" value="P:positive regulation of membrane protein ectodomain proteolysis"/>
    <property type="evidence" value="ECO:0007669"/>
    <property type="project" value="TreeGrafter"/>
</dbReference>
<evidence type="ECO:0000259" key="9">
    <source>
        <dbReference type="PROSITE" id="PS50050"/>
    </source>
</evidence>
<feature type="disulfide bond" evidence="5">
    <location>
        <begin position="47"/>
        <end position="60"/>
    </location>
</feature>
<keyword evidence="10" id="KW-1185">Reference proteome</keyword>